<dbReference type="InterPro" id="IPR011035">
    <property type="entry name" value="Ribosomal_bL25/Gln-tRNA_synth"/>
</dbReference>
<evidence type="ECO:0000313" key="14">
    <source>
        <dbReference type="Proteomes" id="UP000304148"/>
    </source>
</evidence>
<dbReference type="Proteomes" id="UP000304148">
    <property type="component" value="Chromosome"/>
</dbReference>
<dbReference type="Gene3D" id="3.40.50.620">
    <property type="entry name" value="HUPs"/>
    <property type="match status" value="1"/>
</dbReference>
<evidence type="ECO:0000259" key="10">
    <source>
        <dbReference type="Pfam" id="PF00749"/>
    </source>
</evidence>
<evidence type="ECO:0000259" key="11">
    <source>
        <dbReference type="Pfam" id="PF03950"/>
    </source>
</evidence>
<keyword evidence="6 9" id="KW-0648">Protein biosynthesis</keyword>
<keyword evidence="2" id="KW-0963">Cytoplasm</keyword>
<dbReference type="Pfam" id="PF00749">
    <property type="entry name" value="tRNA-synt_1c"/>
    <property type="match status" value="1"/>
</dbReference>
<dbReference type="AlphaFoldDB" id="A0A383RAY4"/>
<dbReference type="EMBL" id="LS992241">
    <property type="protein sequence ID" value="SYX83752.1"/>
    <property type="molecule type" value="Genomic_DNA"/>
</dbReference>
<dbReference type="InterPro" id="IPR020058">
    <property type="entry name" value="Glu/Gln-tRNA-synth_Ib_cat-dom"/>
</dbReference>
<gene>
    <name evidence="13" type="primary">glnS</name>
    <name evidence="13" type="ORF">PBLR_12174</name>
</gene>
<accession>A0A383RAY4</accession>
<feature type="domain" description="Glutamyl/glutaminyl-tRNA synthetase class Ib catalytic" evidence="10">
    <location>
        <begin position="31"/>
        <end position="338"/>
    </location>
</feature>
<feature type="domain" description="Glutamyl/glutaminyl-tRNA synthetase class Ib anti-codon binding" evidence="11">
    <location>
        <begin position="344"/>
        <end position="442"/>
    </location>
</feature>
<dbReference type="Pfam" id="PF03950">
    <property type="entry name" value="tRNA-synt_1c_C"/>
    <property type="match status" value="1"/>
</dbReference>
<evidence type="ECO:0000256" key="9">
    <source>
        <dbReference type="RuleBase" id="RU363037"/>
    </source>
</evidence>
<name>A0A383RAY4_PAEAL</name>
<dbReference type="InterPro" id="IPR014729">
    <property type="entry name" value="Rossmann-like_a/b/a_fold"/>
</dbReference>
<dbReference type="PANTHER" id="PTHR43097:SF5">
    <property type="entry name" value="GLUTAMATE--TRNA LIGASE"/>
    <property type="match status" value="1"/>
</dbReference>
<evidence type="ECO:0000256" key="6">
    <source>
        <dbReference type="ARBA" id="ARBA00022917"/>
    </source>
</evidence>
<dbReference type="GO" id="GO:0006425">
    <property type="term" value="P:glutaminyl-tRNA aminoacylation"/>
    <property type="evidence" value="ECO:0007669"/>
    <property type="project" value="UniProtKB-UniRule"/>
</dbReference>
<dbReference type="GO" id="GO:0004819">
    <property type="term" value="F:glutamine-tRNA ligase activity"/>
    <property type="evidence" value="ECO:0007669"/>
    <property type="project" value="UniProtKB-UniRule"/>
</dbReference>
<dbReference type="FunFam" id="3.40.50.620:FF:000037">
    <property type="entry name" value="Glutamine--tRNA ligase cytoplasmic"/>
    <property type="match status" value="1"/>
</dbReference>
<keyword evidence="5 9" id="KW-0067">ATP-binding</keyword>
<dbReference type="InterPro" id="IPR000924">
    <property type="entry name" value="Glu/Gln-tRNA-synth"/>
</dbReference>
<evidence type="ECO:0000256" key="3">
    <source>
        <dbReference type="ARBA" id="ARBA00022598"/>
    </source>
</evidence>
<dbReference type="NCBIfam" id="NF011291">
    <property type="entry name" value="PRK14703.1"/>
    <property type="match status" value="1"/>
</dbReference>
<protein>
    <recommendedName>
        <fullName evidence="8">Glutamine--tRNA ligase</fullName>
        <ecNumber evidence="8">6.1.1.18</ecNumber>
    </recommendedName>
</protein>
<dbReference type="PANTHER" id="PTHR43097">
    <property type="entry name" value="GLUTAMINE-TRNA LIGASE"/>
    <property type="match status" value="1"/>
</dbReference>
<evidence type="ECO:0000256" key="2">
    <source>
        <dbReference type="ARBA" id="ARBA00022490"/>
    </source>
</evidence>
<dbReference type="RefSeq" id="WP_138185773.1">
    <property type="nucleotide sequence ID" value="NZ_LS992241.1"/>
</dbReference>
<sequence>MNQDTAYSTDHYLYRLIHGEQEASPFSRSMCTRFPPEPNGYLHIGSAYAIHTSYMLAKQYGGLFHLRFDDTNPLKEDIHYVHSIIEDMKWLGYDPDFIFYGSDYSEQIYQAAVTLIKKGKAYVCDLTPDEVANYRGTLTEPGQNSPYRSRTIQENLELFTNTRQGIYPTASKVLRAKIDMSSPNMNLRDPILYRIIHAAHYRTKGNWCIYPMYDFAHPIQDAIEGITYSLCSIEFKDHRPLYEWVLRELEVPEPPRQREFGRLNLTGVVTSKRYLRQLVEERLVEGWDDSRLPTIRGLRRRGYTSESIRAFIEEIGSIRIESTANISLLDHCARQDLQDRTSGIMAVLHPLKVVITNYPEDKVEWLQLENNPQNEQLGQREVPFSRTIYIEQDDFLEQPPSQFHRLRPNGEVRLKGAYFIRCDEVIKDPATDEITELRCTYDPVTKSGTGFNGRKVKGTIHWVSAAHAVKAVVHLYENLLLEESVPKDNDIIWTDRICPDSHTRITNVMLEPWAAQALTEQRFQFIRQGYFAREQGSENQLLEFHRIVPLRDSWVKK</sequence>
<dbReference type="GO" id="GO:0005524">
    <property type="term" value="F:ATP binding"/>
    <property type="evidence" value="ECO:0007669"/>
    <property type="project" value="UniProtKB-KW"/>
</dbReference>
<dbReference type="Gene3D" id="2.40.240.10">
    <property type="entry name" value="Ribosomal Protein L25, Chain P"/>
    <property type="match status" value="2"/>
</dbReference>
<evidence type="ECO:0000256" key="7">
    <source>
        <dbReference type="ARBA" id="ARBA00023146"/>
    </source>
</evidence>
<dbReference type="InterPro" id="IPR020056">
    <property type="entry name" value="Rbsml_bL25/Gln-tRNA_synth_N"/>
</dbReference>
<dbReference type="InterPro" id="IPR050132">
    <property type="entry name" value="Gln/Glu-tRNA_Ligase"/>
</dbReference>
<keyword evidence="7 9" id="KW-0030">Aminoacyl-tRNA synthetase</keyword>
<keyword evidence="3 9" id="KW-0436">Ligase</keyword>
<comment type="similarity">
    <text evidence="1 9">Belongs to the class-I aminoacyl-tRNA synthetase family.</text>
</comment>
<dbReference type="EC" id="6.1.1.18" evidence="8"/>
<dbReference type="InterPro" id="IPR020059">
    <property type="entry name" value="Glu/Gln-tRNA-synth_Ib_codon-bd"/>
</dbReference>
<evidence type="ECO:0000259" key="12">
    <source>
        <dbReference type="Pfam" id="PF20974"/>
    </source>
</evidence>
<dbReference type="Pfam" id="PF20974">
    <property type="entry name" value="tRNA-synt_1c_C2"/>
    <property type="match status" value="1"/>
</dbReference>
<proteinExistence type="inferred from homology"/>
<dbReference type="InterPro" id="IPR049437">
    <property type="entry name" value="tRNA-synt_1c_C2"/>
</dbReference>
<evidence type="ECO:0000256" key="1">
    <source>
        <dbReference type="ARBA" id="ARBA00005594"/>
    </source>
</evidence>
<dbReference type="SUPFAM" id="SSF50715">
    <property type="entry name" value="Ribosomal protein L25-like"/>
    <property type="match status" value="1"/>
</dbReference>
<reference evidence="14" key="1">
    <citation type="submission" date="2018-08" db="EMBL/GenBank/DDBJ databases">
        <authorList>
            <person name="Chevrot R."/>
        </authorList>
    </citation>
    <scope>NUCLEOTIDE SEQUENCE [LARGE SCALE GENOMIC DNA]</scope>
</reference>
<evidence type="ECO:0000256" key="8">
    <source>
        <dbReference type="NCBIfam" id="TIGR00440"/>
    </source>
</evidence>
<feature type="domain" description="tRNA synthetases class I (E and Q) anti-codon binding" evidence="12">
    <location>
        <begin position="459"/>
        <end position="532"/>
    </location>
</feature>
<dbReference type="PRINTS" id="PR00987">
    <property type="entry name" value="TRNASYNTHGLU"/>
</dbReference>
<evidence type="ECO:0000256" key="5">
    <source>
        <dbReference type="ARBA" id="ARBA00022840"/>
    </source>
</evidence>
<dbReference type="NCBIfam" id="TIGR00440">
    <property type="entry name" value="glnS"/>
    <property type="match status" value="1"/>
</dbReference>
<dbReference type="GO" id="GO:0005829">
    <property type="term" value="C:cytosol"/>
    <property type="evidence" value="ECO:0007669"/>
    <property type="project" value="TreeGrafter"/>
</dbReference>
<dbReference type="InterPro" id="IPR004514">
    <property type="entry name" value="Gln-tRNA-synth"/>
</dbReference>
<dbReference type="FunFam" id="2.40.240.10:FF:000007">
    <property type="entry name" value="Glutamine--tRNA ligase"/>
    <property type="match status" value="1"/>
</dbReference>
<evidence type="ECO:0000313" key="13">
    <source>
        <dbReference type="EMBL" id="SYX83752.1"/>
    </source>
</evidence>
<organism evidence="13 14">
    <name type="scientific">Paenibacillus alvei</name>
    <name type="common">Bacillus alvei</name>
    <dbReference type="NCBI Taxonomy" id="44250"/>
    <lineage>
        <taxon>Bacteria</taxon>
        <taxon>Bacillati</taxon>
        <taxon>Bacillota</taxon>
        <taxon>Bacilli</taxon>
        <taxon>Bacillales</taxon>
        <taxon>Paenibacillaceae</taxon>
        <taxon>Paenibacillus</taxon>
    </lineage>
</organism>
<evidence type="ECO:0000256" key="4">
    <source>
        <dbReference type="ARBA" id="ARBA00022741"/>
    </source>
</evidence>
<dbReference type="SUPFAM" id="SSF52374">
    <property type="entry name" value="Nucleotidylyl transferase"/>
    <property type="match status" value="1"/>
</dbReference>
<keyword evidence="4 9" id="KW-0547">Nucleotide-binding</keyword>